<name>A0A0C9TD54_SPHS4</name>
<protein>
    <submittedName>
        <fullName evidence="2">Uncharacterized protein</fullName>
    </submittedName>
</protein>
<evidence type="ECO:0000256" key="1">
    <source>
        <dbReference type="SAM" id="MobiDB-lite"/>
    </source>
</evidence>
<feature type="region of interest" description="Disordered" evidence="1">
    <location>
        <begin position="103"/>
        <end position="158"/>
    </location>
</feature>
<dbReference type="EMBL" id="KN837345">
    <property type="protein sequence ID" value="KIJ27148.1"/>
    <property type="molecule type" value="Genomic_DNA"/>
</dbReference>
<reference evidence="2 3" key="1">
    <citation type="submission" date="2014-06" db="EMBL/GenBank/DDBJ databases">
        <title>Evolutionary Origins and Diversification of the Mycorrhizal Mutualists.</title>
        <authorList>
            <consortium name="DOE Joint Genome Institute"/>
            <consortium name="Mycorrhizal Genomics Consortium"/>
            <person name="Kohler A."/>
            <person name="Kuo A."/>
            <person name="Nagy L.G."/>
            <person name="Floudas D."/>
            <person name="Copeland A."/>
            <person name="Barry K.W."/>
            <person name="Cichocki N."/>
            <person name="Veneault-Fourrey C."/>
            <person name="LaButti K."/>
            <person name="Lindquist E.A."/>
            <person name="Lipzen A."/>
            <person name="Lundell T."/>
            <person name="Morin E."/>
            <person name="Murat C."/>
            <person name="Riley R."/>
            <person name="Ohm R."/>
            <person name="Sun H."/>
            <person name="Tunlid A."/>
            <person name="Henrissat B."/>
            <person name="Grigoriev I.V."/>
            <person name="Hibbett D.S."/>
            <person name="Martin F."/>
        </authorList>
    </citation>
    <scope>NUCLEOTIDE SEQUENCE [LARGE SCALE GENOMIC DNA]</scope>
    <source>
        <strain evidence="2 3">SS14</strain>
    </source>
</reference>
<sequence length="158" mass="17854">MEQAARTATRDEECFFHKFQEAEISNLHLQLLQLQSDNQRLREDVVMWQRHFDQSEHCKEQMETQQQMMQMMQMMQNMLGGGMLPPMHRSMLNAFSSSQRCFAASAGSSHASGSSSSSGTPTSPSENHAGPSHLQYDALEAGDEPLDENWEPTQQGDM</sequence>
<evidence type="ECO:0000313" key="2">
    <source>
        <dbReference type="EMBL" id="KIJ27148.1"/>
    </source>
</evidence>
<evidence type="ECO:0000313" key="3">
    <source>
        <dbReference type="Proteomes" id="UP000054279"/>
    </source>
</evidence>
<feature type="compositionally biased region" description="Acidic residues" evidence="1">
    <location>
        <begin position="140"/>
        <end position="150"/>
    </location>
</feature>
<feature type="compositionally biased region" description="Low complexity" evidence="1">
    <location>
        <begin position="103"/>
        <end position="125"/>
    </location>
</feature>
<proteinExistence type="predicted"/>
<gene>
    <name evidence="2" type="ORF">M422DRAFT_271699</name>
</gene>
<dbReference type="HOGENOM" id="CLU_1670500_0_0_1"/>
<accession>A0A0C9TD54</accession>
<organism evidence="2 3">
    <name type="scientific">Sphaerobolus stellatus (strain SS14)</name>
    <dbReference type="NCBI Taxonomy" id="990650"/>
    <lineage>
        <taxon>Eukaryota</taxon>
        <taxon>Fungi</taxon>
        <taxon>Dikarya</taxon>
        <taxon>Basidiomycota</taxon>
        <taxon>Agaricomycotina</taxon>
        <taxon>Agaricomycetes</taxon>
        <taxon>Phallomycetidae</taxon>
        <taxon>Geastrales</taxon>
        <taxon>Sphaerobolaceae</taxon>
        <taxon>Sphaerobolus</taxon>
    </lineage>
</organism>
<dbReference type="Proteomes" id="UP000054279">
    <property type="component" value="Unassembled WGS sequence"/>
</dbReference>
<keyword evidence="3" id="KW-1185">Reference proteome</keyword>
<dbReference type="AlphaFoldDB" id="A0A0C9TD54"/>